<keyword evidence="5 7" id="KW-0472">Membrane</keyword>
<keyword evidence="9" id="KW-1185">Reference proteome</keyword>
<feature type="transmembrane region" description="Helical" evidence="7">
    <location>
        <begin position="143"/>
        <end position="165"/>
    </location>
</feature>
<dbReference type="Pfam" id="PF03706">
    <property type="entry name" value="LPG_synthase_TM"/>
    <property type="match status" value="1"/>
</dbReference>
<accession>A0A1M4VH89</accession>
<feature type="transmembrane region" description="Helical" evidence="7">
    <location>
        <begin position="277"/>
        <end position="295"/>
    </location>
</feature>
<dbReference type="RefSeq" id="WP_083959275.1">
    <property type="nucleotide sequence ID" value="NZ_FQVN01000001.1"/>
</dbReference>
<dbReference type="EMBL" id="FQVN01000001">
    <property type="protein sequence ID" value="SHE68381.1"/>
    <property type="molecule type" value="Genomic_DNA"/>
</dbReference>
<feature type="transmembrane region" description="Helical" evidence="7">
    <location>
        <begin position="31"/>
        <end position="52"/>
    </location>
</feature>
<feature type="transmembrane region" description="Helical" evidence="7">
    <location>
        <begin position="101"/>
        <end position="122"/>
    </location>
</feature>
<feature type="compositionally biased region" description="Low complexity" evidence="6">
    <location>
        <begin position="1"/>
        <end position="10"/>
    </location>
</feature>
<feature type="transmembrane region" description="Helical" evidence="7">
    <location>
        <begin position="218"/>
        <end position="236"/>
    </location>
</feature>
<keyword evidence="4 7" id="KW-1133">Transmembrane helix</keyword>
<reference evidence="8 9" key="1">
    <citation type="submission" date="2016-11" db="EMBL/GenBank/DDBJ databases">
        <authorList>
            <person name="Jaros S."/>
            <person name="Januszkiewicz K."/>
            <person name="Wedrychowicz H."/>
        </authorList>
    </citation>
    <scope>NUCLEOTIDE SEQUENCE [LARGE SCALE GENOMIC DNA]</scope>
    <source>
        <strain evidence="8 9">DSM 44523</strain>
    </source>
</reference>
<evidence type="ECO:0000256" key="3">
    <source>
        <dbReference type="ARBA" id="ARBA00022692"/>
    </source>
</evidence>
<evidence type="ECO:0008006" key="10">
    <source>
        <dbReference type="Google" id="ProtNLM"/>
    </source>
</evidence>
<evidence type="ECO:0000313" key="8">
    <source>
        <dbReference type="EMBL" id="SHE68381.1"/>
    </source>
</evidence>
<feature type="region of interest" description="Disordered" evidence="6">
    <location>
        <begin position="1"/>
        <end position="20"/>
    </location>
</feature>
<evidence type="ECO:0000256" key="1">
    <source>
        <dbReference type="ARBA" id="ARBA00004651"/>
    </source>
</evidence>
<evidence type="ECO:0000256" key="7">
    <source>
        <dbReference type="SAM" id="Phobius"/>
    </source>
</evidence>
<feature type="transmembrane region" description="Helical" evidence="7">
    <location>
        <begin position="171"/>
        <end position="198"/>
    </location>
</feature>
<name>A0A1M4VH89_STRHI</name>
<dbReference type="STRING" id="2017.SAMN05444320_101771"/>
<gene>
    <name evidence="8" type="ORF">SAMN05444320_101771</name>
</gene>
<feature type="compositionally biased region" description="Pro residues" evidence="6">
    <location>
        <begin position="11"/>
        <end position="20"/>
    </location>
</feature>
<feature type="transmembrane region" description="Helical" evidence="7">
    <location>
        <begin position="64"/>
        <end position="89"/>
    </location>
</feature>
<dbReference type="GO" id="GO:0005886">
    <property type="term" value="C:plasma membrane"/>
    <property type="evidence" value="ECO:0007669"/>
    <property type="project" value="UniProtKB-SubCell"/>
</dbReference>
<evidence type="ECO:0000256" key="4">
    <source>
        <dbReference type="ARBA" id="ARBA00022989"/>
    </source>
</evidence>
<protein>
    <recommendedName>
        <fullName evidence="10">Lysylphosphatidylglycerol synthase TM region</fullName>
    </recommendedName>
</protein>
<feature type="transmembrane region" description="Helical" evidence="7">
    <location>
        <begin position="248"/>
        <end position="268"/>
    </location>
</feature>
<dbReference type="AlphaFoldDB" id="A0A1M4VH89"/>
<keyword evidence="2" id="KW-1003">Cell membrane</keyword>
<evidence type="ECO:0000313" key="9">
    <source>
        <dbReference type="Proteomes" id="UP000184501"/>
    </source>
</evidence>
<dbReference type="Proteomes" id="UP000184501">
    <property type="component" value="Unassembled WGS sequence"/>
</dbReference>
<keyword evidence="3 7" id="KW-0812">Transmembrane</keyword>
<dbReference type="OrthoDB" id="6057470at2"/>
<comment type="subcellular location">
    <subcellularLocation>
        <location evidence="1">Cell membrane</location>
        <topology evidence="1">Multi-pass membrane protein</topology>
    </subcellularLocation>
</comment>
<evidence type="ECO:0000256" key="2">
    <source>
        <dbReference type="ARBA" id="ARBA00022475"/>
    </source>
</evidence>
<evidence type="ECO:0000256" key="6">
    <source>
        <dbReference type="SAM" id="MobiDB-lite"/>
    </source>
</evidence>
<evidence type="ECO:0000256" key="5">
    <source>
        <dbReference type="ARBA" id="ARBA00023136"/>
    </source>
</evidence>
<sequence length="335" mass="35267">MTTDQAAVADPAPPATPPAQPEKKKAVLVAWLRRLLVLVVVVAAGYQLVANWGEVSGTLTAIPWHSLLLSQLTVVAGIVAGTMAWQVIVNDLGKPIGTFRGAQIMLVGSLGKYVPGSVWAYLLQMELGRKAGLPRARIFTGSLLNIGFSVVGSLVLGLFALPVMLRDSPGALWLFALLPLGLAALHPKVLTWGTSLVLRVLKRQPLDHTLRWRTIGKALGWVLAAYFCYGLHLWLLANAIGEPGLSGLVLSTGAMSLGLTIGLFAFVLPSGAGVREVVLVAALGTAMPTGQAMAFAAASRVMFMLADIVTAGAAALLARWRADREPQAAELPPVP</sequence>
<dbReference type="InterPro" id="IPR022791">
    <property type="entry name" value="L-PG_synthase/AglD"/>
</dbReference>
<proteinExistence type="predicted"/>
<organism evidence="8 9">
    <name type="scientific">Streptoalloteichus hindustanus</name>
    <dbReference type="NCBI Taxonomy" id="2017"/>
    <lineage>
        <taxon>Bacteria</taxon>
        <taxon>Bacillati</taxon>
        <taxon>Actinomycetota</taxon>
        <taxon>Actinomycetes</taxon>
        <taxon>Pseudonocardiales</taxon>
        <taxon>Pseudonocardiaceae</taxon>
        <taxon>Streptoalloteichus</taxon>
    </lineage>
</organism>